<dbReference type="Proteomes" id="UP000246121">
    <property type="component" value="Unassembled WGS sequence"/>
</dbReference>
<dbReference type="VEuPathDB" id="TriTrypDB:TcBrA4_0060530"/>
<dbReference type="VEuPathDB" id="TriTrypDB:TcCLB.503669.20"/>
<evidence type="ECO:0000313" key="1">
    <source>
        <dbReference type="EMBL" id="PWV02603.1"/>
    </source>
</evidence>
<dbReference type="VEuPathDB" id="TriTrypDB:BCY84_14419"/>
<evidence type="ECO:0000313" key="2">
    <source>
        <dbReference type="Proteomes" id="UP000246121"/>
    </source>
</evidence>
<protein>
    <submittedName>
        <fullName evidence="1">Uncharacterized protein</fullName>
    </submittedName>
</protein>
<comment type="caution">
    <text evidence="1">The sequence shown here is derived from an EMBL/GenBank/DDBJ whole genome shotgun (WGS) entry which is preliminary data.</text>
</comment>
<dbReference type="VEuPathDB" id="TriTrypDB:C4B63_2g247"/>
<dbReference type="OrthoDB" id="276655at2759"/>
<dbReference type="VEuPathDB" id="TriTrypDB:TCDM_00014"/>
<name>A0A2V2W4J7_TRYCR</name>
<accession>A0A2V2W4J7</accession>
<sequence length="288" mass="33350">MASVAPRLAWRQKIRIHLKAICQAVPISILIVAEGRDLYYRATWQVTELPPSELQTGDVIAICNRWYTLPRLDHMLYSLLSKVLLKSTWDDVGFIWVQDGVPHICFCDFEGAKVLSMESFVESRMPRGMAVRKLTVDDPHAGRTLISSVAALFAVEAQKLTPHPWYLFSASMRHGQENKYYEFMVEMWRQRRKIYEMGKRNASSLAIKGQTEKLREMEVMQKHLATFQKQETSFRLFNGSLVASFLATFDLLDRNLPSPSRYVPQDFAHDLPFKRVAMLEEPVVFFRN</sequence>
<dbReference type="VEuPathDB" id="TriTrypDB:TcYC6_0071050"/>
<dbReference type="VEuPathDB" id="TriTrypDB:TCSYLVIO_005707"/>
<dbReference type="VEuPathDB" id="TriTrypDB:TcCL_NonESM00057"/>
<reference evidence="1 2" key="1">
    <citation type="journal article" date="2018" name="Microb. Genom.">
        <title>Expanding an expanded genome: long-read sequencing of Trypanosoma cruzi.</title>
        <authorList>
            <person name="Berna L."/>
            <person name="Rodriguez M."/>
            <person name="Chiribao M.L."/>
            <person name="Parodi-Talice A."/>
            <person name="Pita S."/>
            <person name="Rijo G."/>
            <person name="Alvarez-Valin F."/>
            <person name="Robello C."/>
        </authorList>
    </citation>
    <scope>NUCLEOTIDE SEQUENCE [LARGE SCALE GENOMIC DNA]</scope>
    <source>
        <strain evidence="1 2">Dm28c</strain>
    </source>
</reference>
<organism evidence="1 2">
    <name type="scientific">Trypanosoma cruzi</name>
    <dbReference type="NCBI Taxonomy" id="5693"/>
    <lineage>
        <taxon>Eukaryota</taxon>
        <taxon>Discoba</taxon>
        <taxon>Euglenozoa</taxon>
        <taxon>Kinetoplastea</taxon>
        <taxon>Metakinetoplastina</taxon>
        <taxon>Trypanosomatida</taxon>
        <taxon>Trypanosomatidae</taxon>
        <taxon>Trypanosoma</taxon>
        <taxon>Schizotrypanum</taxon>
    </lineage>
</organism>
<dbReference type="VEuPathDB" id="TriTrypDB:Tc_MARK_4333"/>
<dbReference type="EMBL" id="PRFA01000002">
    <property type="protein sequence ID" value="PWV02603.1"/>
    <property type="molecule type" value="Genomic_DNA"/>
</dbReference>
<gene>
    <name evidence="1" type="ORF">C4B63_2g247</name>
</gene>
<dbReference type="VEuPathDB" id="TriTrypDB:ECC02_005913"/>
<proteinExistence type="predicted"/>
<dbReference type="VEuPathDB" id="TriTrypDB:TcCLB.510731.120"/>
<dbReference type="VEuPathDB" id="TriTrypDB:C3747_1g257"/>
<dbReference type="AlphaFoldDB" id="A0A2V2W4J7"/>
<dbReference type="VEuPathDB" id="TriTrypDB:TcG_07522"/>